<evidence type="ECO:0000313" key="3">
    <source>
        <dbReference type="EMBL" id="MDX2290622.1"/>
    </source>
</evidence>
<evidence type="ECO:0000313" key="4">
    <source>
        <dbReference type="Proteomes" id="UP001278571"/>
    </source>
</evidence>
<dbReference type="InterPro" id="IPR025698">
    <property type="entry name" value="2TM_dom"/>
</dbReference>
<feature type="domain" description="2TM" evidence="2">
    <location>
        <begin position="6"/>
        <end position="77"/>
    </location>
</feature>
<keyword evidence="1" id="KW-0812">Transmembrane</keyword>
<reference evidence="3 4" key="1">
    <citation type="submission" date="2023-10" db="EMBL/GenBank/DDBJ databases">
        <authorList>
            <person name="Wang X.X."/>
        </authorList>
    </citation>
    <scope>NUCLEOTIDE SEQUENCE [LARGE SCALE GENOMIC DNA]</scope>
    <source>
        <strain evidence="3 4">NBRC 12816</strain>
    </source>
</reference>
<sequence>LWQIAKKRASFKKHLTSYVIVNVFLWAVWFLSKRGNFYEDRFPWPIWVTVFWGIGLAFNYADAYLYNAKDMVEREYEKLKRDGK</sequence>
<organism evidence="3 4">
    <name type="scientific">Streptomyces roseolus</name>
    <dbReference type="NCBI Taxonomy" id="67358"/>
    <lineage>
        <taxon>Bacteria</taxon>
        <taxon>Bacillati</taxon>
        <taxon>Actinomycetota</taxon>
        <taxon>Actinomycetes</taxon>
        <taxon>Kitasatosporales</taxon>
        <taxon>Streptomycetaceae</taxon>
        <taxon>Streptomyces</taxon>
    </lineage>
</organism>
<keyword evidence="4" id="KW-1185">Reference proteome</keyword>
<feature type="non-terminal residue" evidence="3">
    <location>
        <position position="1"/>
    </location>
</feature>
<gene>
    <name evidence="3" type="ORF">R2363_00220</name>
</gene>
<dbReference type="EMBL" id="JAWJZF010000045">
    <property type="protein sequence ID" value="MDX2290622.1"/>
    <property type="molecule type" value="Genomic_DNA"/>
</dbReference>
<keyword evidence="1" id="KW-0472">Membrane</keyword>
<comment type="caution">
    <text evidence="3">The sequence shown here is derived from an EMBL/GenBank/DDBJ whole genome shotgun (WGS) entry which is preliminary data.</text>
</comment>
<name>A0ABU4JYR7_9ACTN</name>
<dbReference type="Proteomes" id="UP001278571">
    <property type="component" value="Unassembled WGS sequence"/>
</dbReference>
<evidence type="ECO:0000259" key="2">
    <source>
        <dbReference type="Pfam" id="PF13239"/>
    </source>
</evidence>
<evidence type="ECO:0000256" key="1">
    <source>
        <dbReference type="SAM" id="Phobius"/>
    </source>
</evidence>
<feature type="transmembrane region" description="Helical" evidence="1">
    <location>
        <begin position="15"/>
        <end position="32"/>
    </location>
</feature>
<accession>A0ABU4JYR7</accession>
<keyword evidence="1" id="KW-1133">Transmembrane helix</keyword>
<proteinExistence type="predicted"/>
<dbReference type="Pfam" id="PF13239">
    <property type="entry name" value="2TM"/>
    <property type="match status" value="1"/>
</dbReference>
<protein>
    <submittedName>
        <fullName evidence="3">2TM domain-containing protein</fullName>
    </submittedName>
</protein>
<dbReference type="RefSeq" id="WP_319007247.1">
    <property type="nucleotide sequence ID" value="NZ_JAWJZF010000045.1"/>
</dbReference>
<feature type="transmembrane region" description="Helical" evidence="1">
    <location>
        <begin position="44"/>
        <end position="66"/>
    </location>
</feature>